<protein>
    <submittedName>
        <fullName evidence="1">FomB family phosphonate monophosphate kinase</fullName>
    </submittedName>
</protein>
<keyword evidence="2" id="KW-1185">Reference proteome</keyword>
<dbReference type="RefSeq" id="WP_079122436.1">
    <property type="nucleotide sequence ID" value="NZ_JBHSKI010000003.1"/>
</dbReference>
<name>A0ABW0B1J6_9ACTN</name>
<gene>
    <name evidence="1" type="ORF">ACFPRK_10390</name>
</gene>
<accession>A0ABW0B1J6</accession>
<keyword evidence="1" id="KW-0418">Kinase</keyword>
<sequence length="349" mass="38660">MSTPTVTVAESVVEAGAFAGRDVTVRSSAVLDLNAVRVRLMSNMEDFPGFSYFADFAEPDAAADYEVVCVDLDRDPYDVSLLEAAADRTFRSKRFRTGFYLVHFFGDPAYLITRGNRFHVFGRRLEKTVWPYFVKHILTMYAADHGFVHLKAAGFAHPDGTGTLLLGRQGGGKTVFLAQACAGGADFLANTHTLVKDGVAHGVHSAMRVRSDDCFRDIIERRNLTPHIESGDYVASPYELFDGRTVKQAAVRNIVIADFDPRRPQGLEPVSDQATTAFLEQFSSAVTMYGLKDDLYTHCGNDLDHYTRTYEHMREQATRLVSGARCFRANVDMLDESVRDAVLSTLAAA</sequence>
<evidence type="ECO:0000313" key="1">
    <source>
        <dbReference type="EMBL" id="MFC5170996.1"/>
    </source>
</evidence>
<keyword evidence="1" id="KW-0808">Transferase</keyword>
<reference evidence="2" key="1">
    <citation type="journal article" date="2019" name="Int. J. Syst. Evol. Microbiol.">
        <title>The Global Catalogue of Microorganisms (GCM) 10K type strain sequencing project: providing services to taxonomists for standard genome sequencing and annotation.</title>
        <authorList>
            <consortium name="The Broad Institute Genomics Platform"/>
            <consortium name="The Broad Institute Genome Sequencing Center for Infectious Disease"/>
            <person name="Wu L."/>
            <person name="Ma J."/>
        </authorList>
    </citation>
    <scope>NUCLEOTIDE SEQUENCE [LARGE SCALE GENOMIC DNA]</scope>
    <source>
        <strain evidence="2">CGMCC 4.1721</strain>
    </source>
</reference>
<proteinExistence type="predicted"/>
<dbReference type="GO" id="GO:0016301">
    <property type="term" value="F:kinase activity"/>
    <property type="evidence" value="ECO:0007669"/>
    <property type="project" value="UniProtKB-KW"/>
</dbReference>
<evidence type="ECO:0000313" key="2">
    <source>
        <dbReference type="Proteomes" id="UP001596208"/>
    </source>
</evidence>
<comment type="caution">
    <text evidence="1">The sequence shown here is derived from an EMBL/GenBank/DDBJ whole genome shotgun (WGS) entry which is preliminary data.</text>
</comment>
<dbReference type="EMBL" id="JBHSKI010000003">
    <property type="protein sequence ID" value="MFC5170996.1"/>
    <property type="molecule type" value="Genomic_DNA"/>
</dbReference>
<dbReference type="Proteomes" id="UP001596208">
    <property type="component" value="Unassembled WGS sequence"/>
</dbReference>
<organism evidence="1 2">
    <name type="scientific">Streptomyces mutomycini</name>
    <dbReference type="NCBI Taxonomy" id="284036"/>
    <lineage>
        <taxon>Bacteria</taxon>
        <taxon>Bacillati</taxon>
        <taxon>Actinomycetota</taxon>
        <taxon>Actinomycetes</taxon>
        <taxon>Kitasatosporales</taxon>
        <taxon>Streptomycetaceae</taxon>
        <taxon>Streptomyces</taxon>
    </lineage>
</organism>
<dbReference type="NCBIfam" id="NF000361">
    <property type="entry name" value="self_FomB_kinase"/>
    <property type="match status" value="1"/>
</dbReference>